<name>A0ABV7YQN2_9BACT</name>
<dbReference type="Proteomes" id="UP001595616">
    <property type="component" value="Unassembled WGS sequence"/>
</dbReference>
<dbReference type="RefSeq" id="WP_379833839.1">
    <property type="nucleotide sequence ID" value="NZ_JBHRYQ010000001.1"/>
</dbReference>
<gene>
    <name evidence="2" type="ORF">ACFOOI_00730</name>
</gene>
<sequence>MKNNYFKIRPWSVLERDKSIGRVLLLLSVLMLFAHFSTFAQACDPKLAMTIVTVDATSETANNAKIRLSGLPSNALKVGYSSGTTYTGPDFASADVWSSLDSGYVTKDRPTPTSAPGAPYTVRVYNAGGSCFTDSTFYLPYVNWTFTPQFVDIMATITRTPAGDVPMGSDVSVFVHVKNDGSIKATGVEFTVNYAAGLTFVSDSAATGTTYSDATKKWIIGELAAGATITLKMVYTVTTRGIKEVNAYNTALTEIDVDSSPGSIGAVEDDQGQICISTHLDYCDGDEFTFELAGATPDYTGVTWLRSVDNGVNFTAITGSTADYEITAANHLIIKKPGDYKYEKTTGSCPSDGCCPVKVIPGLPPILTKPTDVVICFGAPDTTISSANTQLGYTTTSNTLYGIQPTLPPFLSDQGVFEYKWYNDNGLSNPTTDSIPGQTSLKLTNLPKAVGVYNYKLISVQTGHTSCNDTTEVIYKVNELPVPVATINSPVCQEDTIFLRATNTAVNPTPGITWSWEGPASYTHADSSDRILNAQPVNAGQYIVTAGYTLNGIGCSNKDTVDLVVNLLPAPPNAIDTTYCQLIDPKRLSALGTADSLRWYKSPTYLFTDKPDTTTRIGYNVGPLPQTNVSAGTTIYFVTQVDANGCQSHPDTLKVTIDEKPALPTVKDIAYCEGYPSNPLTATTLPGGYGLIWYGLNKTDRDTAATYAAPPTEVIGTFSYYVSQYNLASNCQSDSAKLDVYIKDTPDAPAVTEPVYCLNATPVDTLIAVRSLPTNSLKYYFNGTGTSVSPTPSTAMAGATWYYVTQTTKYDTLLCESPQQPLKVLVNPLPVATIIPVSALCLGTASQNNGYLILNRFRDSDQVSWNVGSTYNGLSGTPASTAFASLPASGIFTPQNLANPAAAGQDYTARVKNSFGCTIDVTATLTFKDCTCPGGYCEPAQVTKTK</sequence>
<evidence type="ECO:0000313" key="2">
    <source>
        <dbReference type="EMBL" id="MFC3809162.1"/>
    </source>
</evidence>
<evidence type="ECO:0000313" key="3">
    <source>
        <dbReference type="Proteomes" id="UP001595616"/>
    </source>
</evidence>
<organism evidence="2 3">
    <name type="scientific">Lacihabitans lacunae</name>
    <dbReference type="NCBI Taxonomy" id="1028214"/>
    <lineage>
        <taxon>Bacteria</taxon>
        <taxon>Pseudomonadati</taxon>
        <taxon>Bacteroidota</taxon>
        <taxon>Cytophagia</taxon>
        <taxon>Cytophagales</taxon>
        <taxon>Leadbetterellaceae</taxon>
        <taxon>Lacihabitans</taxon>
    </lineage>
</organism>
<dbReference type="EMBL" id="JBHRYQ010000001">
    <property type="protein sequence ID" value="MFC3809162.1"/>
    <property type="molecule type" value="Genomic_DNA"/>
</dbReference>
<reference evidence="3" key="1">
    <citation type="journal article" date="2019" name="Int. J. Syst. Evol. Microbiol.">
        <title>The Global Catalogue of Microorganisms (GCM) 10K type strain sequencing project: providing services to taxonomists for standard genome sequencing and annotation.</title>
        <authorList>
            <consortium name="The Broad Institute Genomics Platform"/>
            <consortium name="The Broad Institute Genome Sequencing Center for Infectious Disease"/>
            <person name="Wu L."/>
            <person name="Ma J."/>
        </authorList>
    </citation>
    <scope>NUCLEOTIDE SEQUENCE [LARGE SCALE GENOMIC DNA]</scope>
    <source>
        <strain evidence="3">CECT 7956</strain>
    </source>
</reference>
<dbReference type="Gene3D" id="2.60.40.1170">
    <property type="entry name" value="Mu homology domain, subdomain B"/>
    <property type="match status" value="1"/>
</dbReference>
<comment type="caution">
    <text evidence="2">The sequence shown here is derived from an EMBL/GenBank/DDBJ whole genome shotgun (WGS) entry which is preliminary data.</text>
</comment>
<feature type="domain" description="DUF11" evidence="1">
    <location>
        <begin position="162"/>
        <end position="258"/>
    </location>
</feature>
<dbReference type="Pfam" id="PF01345">
    <property type="entry name" value="DUF11"/>
    <property type="match status" value="1"/>
</dbReference>
<proteinExistence type="predicted"/>
<dbReference type="InterPro" id="IPR001434">
    <property type="entry name" value="OmcB-like_DUF11"/>
</dbReference>
<accession>A0ABV7YQN2</accession>
<protein>
    <submittedName>
        <fullName evidence="2">DUF11 domain-containing protein</fullName>
    </submittedName>
</protein>
<evidence type="ECO:0000259" key="1">
    <source>
        <dbReference type="Pfam" id="PF01345"/>
    </source>
</evidence>
<keyword evidence="3" id="KW-1185">Reference proteome</keyword>